<name>A0A9R0DK26_SPOFR</name>
<feature type="region of interest" description="Disordered" evidence="1">
    <location>
        <begin position="210"/>
        <end position="241"/>
    </location>
</feature>
<evidence type="ECO:0000256" key="1">
    <source>
        <dbReference type="SAM" id="MobiDB-lite"/>
    </source>
</evidence>
<accession>A0A9R0DK26</accession>
<dbReference type="Pfam" id="PF23055">
    <property type="entry name" value="DUF7041"/>
    <property type="match status" value="1"/>
</dbReference>
<dbReference type="RefSeq" id="XP_035457778.2">
    <property type="nucleotide sequence ID" value="XM_035601885.2"/>
</dbReference>
<proteinExistence type="predicted"/>
<dbReference type="OrthoDB" id="10257314at2759"/>
<dbReference type="GeneID" id="118281308"/>
<dbReference type="PANTHER" id="PTHR33327:SF3">
    <property type="entry name" value="RNA-DIRECTED DNA POLYMERASE"/>
    <property type="match status" value="1"/>
</dbReference>
<dbReference type="PANTHER" id="PTHR33327">
    <property type="entry name" value="ENDONUCLEASE"/>
    <property type="match status" value="1"/>
</dbReference>
<feature type="compositionally biased region" description="Low complexity" evidence="1">
    <location>
        <begin position="222"/>
        <end position="234"/>
    </location>
</feature>
<protein>
    <submittedName>
        <fullName evidence="4">Uncharacterized protein LOC118281308</fullName>
    </submittedName>
</protein>
<keyword evidence="3" id="KW-1185">Reference proteome</keyword>
<feature type="domain" description="DUF7041" evidence="2">
    <location>
        <begin position="21"/>
        <end position="102"/>
    </location>
</feature>
<evidence type="ECO:0000313" key="4">
    <source>
        <dbReference type="RefSeq" id="XP_035457778.2"/>
    </source>
</evidence>
<dbReference type="InterPro" id="IPR055469">
    <property type="entry name" value="DUF7041"/>
</dbReference>
<evidence type="ECO:0000259" key="2">
    <source>
        <dbReference type="Pfam" id="PF23055"/>
    </source>
</evidence>
<organism evidence="3 4">
    <name type="scientific">Spodoptera frugiperda</name>
    <name type="common">Fall armyworm</name>
    <dbReference type="NCBI Taxonomy" id="7108"/>
    <lineage>
        <taxon>Eukaryota</taxon>
        <taxon>Metazoa</taxon>
        <taxon>Ecdysozoa</taxon>
        <taxon>Arthropoda</taxon>
        <taxon>Hexapoda</taxon>
        <taxon>Insecta</taxon>
        <taxon>Pterygota</taxon>
        <taxon>Neoptera</taxon>
        <taxon>Endopterygota</taxon>
        <taxon>Lepidoptera</taxon>
        <taxon>Glossata</taxon>
        <taxon>Ditrysia</taxon>
        <taxon>Noctuoidea</taxon>
        <taxon>Noctuidae</taxon>
        <taxon>Amphipyrinae</taxon>
        <taxon>Spodoptera</taxon>
    </lineage>
</organism>
<dbReference type="Proteomes" id="UP000829999">
    <property type="component" value="Unplaced"/>
</dbReference>
<dbReference type="AlphaFoldDB" id="A0A9R0DK26"/>
<evidence type="ECO:0000313" key="3">
    <source>
        <dbReference type="Proteomes" id="UP000829999"/>
    </source>
</evidence>
<sequence length="273" mass="31365">MAKSTVESSVDLAAITLTSKIPEFWVDSPRVWFYRIEAMLAPQKLSDDSRFDIVVSKLTKEAIQQVTDLLMDPPEGKKFESLKTRLLAIYEESKNRQLQKLISEMDLGDQKPSQLLRRMRELAKEKIPDDTLRMLWQGHLPSPLRAVLAATELKDLDSLAVLADNVFETTRATHVSEVSQQPPSTSKETDLIMAEIAKLTLKVEQLERINARSRPQQRNWNRSRSASRTGSRARSASRRTPESPDWLCYYHYRFRTKAKKCTEPCSWKSSPEN</sequence>
<gene>
    <name evidence="4" type="primary">LOC118281308</name>
</gene>
<reference evidence="4" key="1">
    <citation type="submission" date="2025-08" db="UniProtKB">
        <authorList>
            <consortium name="RefSeq"/>
        </authorList>
    </citation>
    <scope>IDENTIFICATION</scope>
    <source>
        <tissue evidence="4">Whole larval tissue</tissue>
    </source>
</reference>